<feature type="non-terminal residue" evidence="1">
    <location>
        <position position="239"/>
    </location>
</feature>
<protein>
    <submittedName>
        <fullName evidence="1">Uncharacterized protein</fullName>
    </submittedName>
</protein>
<dbReference type="EMBL" id="CAUYUJ010011470">
    <property type="protein sequence ID" value="CAK0831832.1"/>
    <property type="molecule type" value="Genomic_DNA"/>
</dbReference>
<gene>
    <name evidence="1" type="ORF">PCOR1329_LOCUS30081</name>
</gene>
<accession>A0ABN9SJF1</accession>
<dbReference type="Proteomes" id="UP001189429">
    <property type="component" value="Unassembled WGS sequence"/>
</dbReference>
<reference evidence="1" key="1">
    <citation type="submission" date="2023-10" db="EMBL/GenBank/DDBJ databases">
        <authorList>
            <person name="Chen Y."/>
            <person name="Shah S."/>
            <person name="Dougan E. K."/>
            <person name="Thang M."/>
            <person name="Chan C."/>
        </authorList>
    </citation>
    <scope>NUCLEOTIDE SEQUENCE [LARGE SCALE GENOMIC DNA]</scope>
</reference>
<evidence type="ECO:0000313" key="1">
    <source>
        <dbReference type="EMBL" id="CAK0831832.1"/>
    </source>
</evidence>
<organism evidence="1 2">
    <name type="scientific">Prorocentrum cordatum</name>
    <dbReference type="NCBI Taxonomy" id="2364126"/>
    <lineage>
        <taxon>Eukaryota</taxon>
        <taxon>Sar</taxon>
        <taxon>Alveolata</taxon>
        <taxon>Dinophyceae</taxon>
        <taxon>Prorocentrales</taxon>
        <taxon>Prorocentraceae</taxon>
        <taxon>Prorocentrum</taxon>
    </lineage>
</organism>
<comment type="caution">
    <text evidence="1">The sequence shown here is derived from an EMBL/GenBank/DDBJ whole genome shotgun (WGS) entry which is preliminary data.</text>
</comment>
<proteinExistence type="predicted"/>
<name>A0ABN9SJF1_9DINO</name>
<evidence type="ECO:0000313" key="2">
    <source>
        <dbReference type="Proteomes" id="UP001189429"/>
    </source>
</evidence>
<sequence>MSSQKSDGLGGHVIRALPPLDFALALGLRIVCNPDVFFNGKSDDPVLFSTLENLRWAELTDWVGADAVSSLPHVRVNLCRLPQKLRELRSDGSPSTVLVLAVAEAQEDMGANAGPWLRRQFHTVRQERQRAAALRAPGGAGAADPLAVDGEAVWGDTPRGHRVVVHYRTGMWSLMPIHKHGPPNFPTYYEVVIHILGKLERTGVISAEGSEGAKMVLMAIWIEDQQAIERTEYELDLFH</sequence>
<keyword evidence="2" id="KW-1185">Reference proteome</keyword>